<dbReference type="Gene3D" id="3.90.1140.10">
    <property type="entry name" value="Cyclic phosphodiesterase"/>
    <property type="match status" value="1"/>
</dbReference>
<dbReference type="Proteomes" id="UP000242818">
    <property type="component" value="Unassembled WGS sequence"/>
</dbReference>
<protein>
    <submittedName>
        <fullName evidence="1">2'-5' RNA ligase superfamily protein</fullName>
    </submittedName>
</protein>
<sequence>MDPLPSLIVTLQMDDAAQAFFNAQRVRYYPAYANRVAAHLTLFHYLPENQSVVRATLAAQAAMPVFDLEVTGLFNMGKGLAYTLQSNVLAQWHKNLQQSLAPWLIPRDRQPLWPHVTIQQRVTTYKATQLQRQLEQDFQPFTVQAMGICGWHYQQGAWTAAGAWAFGKKQA</sequence>
<name>A0A1C4EZU2_9BACT</name>
<organism evidence="1 2">
    <name type="scientific">Chitinophaga costaii</name>
    <dbReference type="NCBI Taxonomy" id="1335309"/>
    <lineage>
        <taxon>Bacteria</taxon>
        <taxon>Pseudomonadati</taxon>
        <taxon>Bacteroidota</taxon>
        <taxon>Chitinophagia</taxon>
        <taxon>Chitinophagales</taxon>
        <taxon>Chitinophagaceae</taxon>
        <taxon>Chitinophaga</taxon>
    </lineage>
</organism>
<dbReference type="SUPFAM" id="SSF55144">
    <property type="entry name" value="LigT-like"/>
    <property type="match status" value="1"/>
</dbReference>
<dbReference type="InterPro" id="IPR009097">
    <property type="entry name" value="Cyclic_Pdiesterase"/>
</dbReference>
<reference evidence="1 2" key="1">
    <citation type="submission" date="2016-08" db="EMBL/GenBank/DDBJ databases">
        <authorList>
            <person name="Seilhamer J.J."/>
        </authorList>
    </citation>
    <scope>NUCLEOTIDE SEQUENCE [LARGE SCALE GENOMIC DNA]</scope>
    <source>
        <strain evidence="1 2">A37T2</strain>
    </source>
</reference>
<evidence type="ECO:0000313" key="1">
    <source>
        <dbReference type="EMBL" id="SCC49120.1"/>
    </source>
</evidence>
<accession>A0A1C4EZU2</accession>
<gene>
    <name evidence="1" type="ORF">GA0116948_110162</name>
</gene>
<dbReference type="OrthoDB" id="793003at2"/>
<dbReference type="Pfam" id="PF13563">
    <property type="entry name" value="2_5_RNA_ligase2"/>
    <property type="match status" value="1"/>
</dbReference>
<keyword evidence="2" id="KW-1185">Reference proteome</keyword>
<dbReference type="EMBL" id="FMAR01000010">
    <property type="protein sequence ID" value="SCC49120.1"/>
    <property type="molecule type" value="Genomic_DNA"/>
</dbReference>
<dbReference type="AlphaFoldDB" id="A0A1C4EZU2"/>
<dbReference type="GO" id="GO:0016874">
    <property type="term" value="F:ligase activity"/>
    <property type="evidence" value="ECO:0007669"/>
    <property type="project" value="UniProtKB-KW"/>
</dbReference>
<keyword evidence="1" id="KW-0436">Ligase</keyword>
<dbReference type="RefSeq" id="WP_089713542.1">
    <property type="nucleotide sequence ID" value="NZ_FMAR01000010.1"/>
</dbReference>
<proteinExistence type="predicted"/>
<evidence type="ECO:0000313" key="2">
    <source>
        <dbReference type="Proteomes" id="UP000242818"/>
    </source>
</evidence>
<dbReference type="STRING" id="1335309.GA0116948_110162"/>